<dbReference type="OrthoDB" id="6262491at2759"/>
<dbReference type="PANTHER" id="PTHR14604">
    <property type="entry name" value="WD40 REPEAT PF20"/>
    <property type="match status" value="1"/>
</dbReference>
<keyword evidence="6" id="KW-1185">Reference proteome</keyword>
<evidence type="ECO:0000313" key="5">
    <source>
        <dbReference type="EMBL" id="CAG8434658.1"/>
    </source>
</evidence>
<dbReference type="Gene3D" id="2.130.10.10">
    <property type="entry name" value="YVTN repeat-like/Quinoprotein amine dehydrogenase"/>
    <property type="match status" value="2"/>
</dbReference>
<evidence type="ECO:0000256" key="1">
    <source>
        <dbReference type="ARBA" id="ARBA00022574"/>
    </source>
</evidence>
<reference evidence="5" key="1">
    <citation type="submission" date="2021-06" db="EMBL/GenBank/DDBJ databases">
        <authorList>
            <person name="Kallberg Y."/>
            <person name="Tangrot J."/>
            <person name="Rosling A."/>
        </authorList>
    </citation>
    <scope>NUCLEOTIDE SEQUENCE</scope>
    <source>
        <strain evidence="5">MT106</strain>
    </source>
</reference>
<keyword evidence="2" id="KW-0677">Repeat</keyword>
<feature type="repeat" description="WD" evidence="3">
    <location>
        <begin position="158"/>
        <end position="199"/>
    </location>
</feature>
<dbReference type="PROSITE" id="PS50294">
    <property type="entry name" value="WD_REPEATS_REGION"/>
    <property type="match status" value="2"/>
</dbReference>
<dbReference type="PROSITE" id="PS00678">
    <property type="entry name" value="WD_REPEATS_1"/>
    <property type="match status" value="1"/>
</dbReference>
<accession>A0A9N8V1I5</accession>
<dbReference type="InterPro" id="IPR036322">
    <property type="entry name" value="WD40_repeat_dom_sf"/>
</dbReference>
<dbReference type="EMBL" id="CAJVPL010000019">
    <property type="protein sequence ID" value="CAG8434658.1"/>
    <property type="molecule type" value="Genomic_DNA"/>
</dbReference>
<dbReference type="InterPro" id="IPR019775">
    <property type="entry name" value="WD40_repeat_CS"/>
</dbReference>
<dbReference type="InterPro" id="IPR050995">
    <property type="entry name" value="WD-F-box_domain-protein"/>
</dbReference>
<keyword evidence="1 3" id="KW-0853">WD repeat</keyword>
<dbReference type="CDD" id="cd00200">
    <property type="entry name" value="WD40"/>
    <property type="match status" value="1"/>
</dbReference>
<feature type="compositionally biased region" description="Basic and acidic residues" evidence="4">
    <location>
        <begin position="320"/>
        <end position="330"/>
    </location>
</feature>
<evidence type="ECO:0000313" key="6">
    <source>
        <dbReference type="Proteomes" id="UP000789831"/>
    </source>
</evidence>
<feature type="region of interest" description="Disordered" evidence="4">
    <location>
        <begin position="316"/>
        <end position="364"/>
    </location>
</feature>
<feature type="repeat" description="WD" evidence="3">
    <location>
        <begin position="279"/>
        <end position="318"/>
    </location>
</feature>
<feature type="repeat" description="WD" evidence="3">
    <location>
        <begin position="200"/>
        <end position="239"/>
    </location>
</feature>
<dbReference type="InterPro" id="IPR001680">
    <property type="entry name" value="WD40_rpt"/>
</dbReference>
<feature type="repeat" description="WD" evidence="3">
    <location>
        <begin position="115"/>
        <end position="156"/>
    </location>
</feature>
<sequence length="364" mass="40863">MEDERPIRPQVVGPQIGTSAGNFFQTDHDLLVQGRRAAKRENKAGEPIEITSKALCLLLAEYEGRKTVKLFKGHTGPVTCLGLWYKNGEEYLITGSWDQTLIKWNTKTKEQLKIFSKHTDFVKSLTIAHTTGTLYSGSSDRQILSWNLDTGDLLPVIMKGHTRGIEDLVFDESEKHLYSASSDRHIRKWNPATGECLQLFEDHLTSVYFIRVVDEVMWSASADKTVKRWDLVTGKVDTTFTHPDFVKCLVELGPYLITGGRDEDIRVFDIGTGKIIKTMEGHFDEVSCMAARGTMVYTGSLDCTVRRWSVTAKDLAQSTDAEKSKSEHEPSSSSLKNNTTANTKTMLTEEEEKELAELIGSDDE</sequence>
<dbReference type="InterPro" id="IPR015943">
    <property type="entry name" value="WD40/YVTN_repeat-like_dom_sf"/>
</dbReference>
<dbReference type="SUPFAM" id="SSF50978">
    <property type="entry name" value="WD40 repeat-like"/>
    <property type="match status" value="1"/>
</dbReference>
<protein>
    <submittedName>
        <fullName evidence="5">12377_t:CDS:1</fullName>
    </submittedName>
</protein>
<proteinExistence type="predicted"/>
<dbReference type="SMART" id="SM00320">
    <property type="entry name" value="WD40"/>
    <property type="match status" value="6"/>
</dbReference>
<dbReference type="Pfam" id="PF00400">
    <property type="entry name" value="WD40"/>
    <property type="match status" value="4"/>
</dbReference>
<gene>
    <name evidence="5" type="ORF">AGERDE_LOCUS392</name>
</gene>
<dbReference type="PROSITE" id="PS50082">
    <property type="entry name" value="WD_REPEATS_2"/>
    <property type="match status" value="5"/>
</dbReference>
<comment type="caution">
    <text evidence="5">The sequence shown here is derived from an EMBL/GenBank/DDBJ whole genome shotgun (WGS) entry which is preliminary data.</text>
</comment>
<evidence type="ECO:0000256" key="3">
    <source>
        <dbReference type="PROSITE-ProRule" id="PRU00221"/>
    </source>
</evidence>
<evidence type="ECO:0000256" key="4">
    <source>
        <dbReference type="SAM" id="MobiDB-lite"/>
    </source>
</evidence>
<evidence type="ECO:0000256" key="2">
    <source>
        <dbReference type="ARBA" id="ARBA00022737"/>
    </source>
</evidence>
<feature type="compositionally biased region" description="Acidic residues" evidence="4">
    <location>
        <begin position="348"/>
        <end position="364"/>
    </location>
</feature>
<organism evidence="5 6">
    <name type="scientific">Ambispora gerdemannii</name>
    <dbReference type="NCBI Taxonomy" id="144530"/>
    <lineage>
        <taxon>Eukaryota</taxon>
        <taxon>Fungi</taxon>
        <taxon>Fungi incertae sedis</taxon>
        <taxon>Mucoromycota</taxon>
        <taxon>Glomeromycotina</taxon>
        <taxon>Glomeromycetes</taxon>
        <taxon>Archaeosporales</taxon>
        <taxon>Ambisporaceae</taxon>
        <taxon>Ambispora</taxon>
    </lineage>
</organism>
<feature type="repeat" description="WD" evidence="3">
    <location>
        <begin position="71"/>
        <end position="114"/>
    </location>
</feature>
<dbReference type="Proteomes" id="UP000789831">
    <property type="component" value="Unassembled WGS sequence"/>
</dbReference>
<name>A0A9N8V1I5_9GLOM</name>
<dbReference type="AlphaFoldDB" id="A0A9N8V1I5"/>
<dbReference type="PANTHER" id="PTHR14604:SF4">
    <property type="entry name" value="F-BOX DOMAIN-CONTAINING PROTEIN"/>
    <property type="match status" value="1"/>
</dbReference>